<name>A0ABP0CYD8_9PEZI</name>
<dbReference type="EMBL" id="CAWUHC010000167">
    <property type="protein sequence ID" value="CAK7236823.1"/>
    <property type="molecule type" value="Genomic_DNA"/>
</dbReference>
<dbReference type="InterPro" id="IPR018846">
    <property type="entry name" value="Beta-prop_RSE1/DDB1/CPSF1_1st"/>
</dbReference>
<accession>A0ABP0CYD8</accession>
<evidence type="ECO:0000313" key="6">
    <source>
        <dbReference type="EMBL" id="CAK7236823.1"/>
    </source>
</evidence>
<dbReference type="Gene3D" id="2.130.10.10">
    <property type="entry name" value="YVTN repeat-like/Quinoprotein amine dehydrogenase"/>
    <property type="match status" value="3"/>
</dbReference>
<dbReference type="InterPro" id="IPR058543">
    <property type="entry name" value="Beta-prop_RSE1/DDB1/CPSF1_2nd"/>
</dbReference>
<comment type="caution">
    <text evidence="6">The sequence shown here is derived from an EMBL/GenBank/DDBJ whole genome shotgun (WGS) entry which is preliminary data.</text>
</comment>
<proteinExistence type="predicted"/>
<dbReference type="Pfam" id="PF23726">
    <property type="entry name" value="Beta-prop_RSE1_2nd"/>
    <property type="match status" value="1"/>
</dbReference>
<feature type="domain" description="RSE1/DDB1/CPSF1 second beta-propeller" evidence="5">
    <location>
        <begin position="465"/>
        <end position="780"/>
    </location>
</feature>
<dbReference type="InterPro" id="IPR036322">
    <property type="entry name" value="WD40_repeat_dom_sf"/>
</dbReference>
<evidence type="ECO:0000256" key="1">
    <source>
        <dbReference type="ARBA" id="ARBA00004123"/>
    </source>
</evidence>
<dbReference type="InterPro" id="IPR004871">
    <property type="entry name" value="RSE1/DDB1/CPSF1_C"/>
</dbReference>
<keyword evidence="2" id="KW-0539">Nucleus</keyword>
<evidence type="ECO:0000259" key="5">
    <source>
        <dbReference type="Pfam" id="PF23726"/>
    </source>
</evidence>
<feature type="domain" description="RSE1/DDB1/CPSF1 first beta-propeller" evidence="4">
    <location>
        <begin position="21"/>
        <end position="388"/>
    </location>
</feature>
<feature type="domain" description="RSE1/DDB1/CPSF1 C-terminal" evidence="3">
    <location>
        <begin position="857"/>
        <end position="1178"/>
    </location>
</feature>
<gene>
    <name evidence="6" type="primary">RSE1</name>
    <name evidence="6" type="ORF">SBRCBS47491_009768</name>
</gene>
<reference evidence="6 7" key="1">
    <citation type="submission" date="2024-01" db="EMBL/GenBank/DDBJ databases">
        <authorList>
            <person name="Allen C."/>
            <person name="Tagirdzhanova G."/>
        </authorList>
    </citation>
    <scope>NUCLEOTIDE SEQUENCE [LARGE SCALE GENOMIC DNA]</scope>
</reference>
<comment type="subcellular location">
    <subcellularLocation>
        <location evidence="1">Nucleus</location>
    </subcellularLocation>
</comment>
<evidence type="ECO:0000259" key="4">
    <source>
        <dbReference type="Pfam" id="PF10433"/>
    </source>
</evidence>
<dbReference type="Pfam" id="PF10433">
    <property type="entry name" value="Beta-prop_RSE1_1st"/>
    <property type="match status" value="1"/>
</dbReference>
<evidence type="ECO:0000259" key="3">
    <source>
        <dbReference type="Pfam" id="PF03178"/>
    </source>
</evidence>
<dbReference type="PANTHER" id="PTHR10644">
    <property type="entry name" value="DNA REPAIR/RNA PROCESSING CPSF FAMILY"/>
    <property type="match status" value="1"/>
</dbReference>
<organism evidence="6 7">
    <name type="scientific">Sporothrix bragantina</name>
    <dbReference type="NCBI Taxonomy" id="671064"/>
    <lineage>
        <taxon>Eukaryota</taxon>
        <taxon>Fungi</taxon>
        <taxon>Dikarya</taxon>
        <taxon>Ascomycota</taxon>
        <taxon>Pezizomycotina</taxon>
        <taxon>Sordariomycetes</taxon>
        <taxon>Sordariomycetidae</taxon>
        <taxon>Ophiostomatales</taxon>
        <taxon>Ophiostomataceae</taxon>
        <taxon>Sporothrix</taxon>
    </lineage>
</organism>
<evidence type="ECO:0000256" key="2">
    <source>
        <dbReference type="ARBA" id="ARBA00023242"/>
    </source>
</evidence>
<sequence>MATATSNMFLYSLTLQPPTTISQAILGQFSGTKEQQILVASGSRLALLRPEPAQGKVVTLLAHDVFGIIRSIASFRLAGSSKDYIILATDSGRITIVEYIPAENRFSRVHLETFGKSGVRRVVPGQYLAADPKGRACLIAAVEKNKLVYVLNRNSQAELTISSPLEAHKPGVIVLAMVALDVGYANPVFAALEMDYSEPDQDPTGEAYREAETLLVYYELDLGLNHVVRRWSDPVDATASMLFQVPGGNDGPSGVLVCGEENVTYRHSNQEAFRVPIPRRRGATEDPNRKRTIVSGVMHKLKGNAGAFFFLLQTEDGDLFKVTLDMVEDDEGKPTGEVLRLKIKYFDTVPVASSLCILKSGFLFVACEFGNHHFYQFEKLGDDDEELEFSSDNFPADPKAPYEPVYFHPRLAENLALVESIDSTNPMLDVKVANLTDDDAPQIYSVCGNGARSTFRMLKHALEVNEIVASQLPGTPTAVWTTKIRRDDEYDSYIVLSFNNGTLVLSIGETVEEVTDTGFLSGVPTLAVQQLGDDGLIQVHPKGIRHIRDGRVNEWPAPQHRSIIVAATNERQVCVALSSGEIVYFEMDTDGSLAEYDEKKEMSGTVTSLSLGAVPEGRLRSSFLAVGCDDLTVRILSLDPETTMESMSVQALTAAPSALLIMAMDDSSAGGSAMYLHIGLSSGVYLRTVLDEVTGELTDTRQRFLGPKQVRLFQVSVERRVCVLALSSRPWLGYDDSKAKNFAMTPLDYGELDFGWNFSSEQCEEGMVGIYGNFLRIFSIEKVGEPLIQKSFPLTYTPRRLAKHPEHGVFYTIESDNNTLSPDLRRQLLEASGATNGNAQPLPPADFGYPRGNGRWASCISVIDPVGEDPGVTQTIELEGNEAAVSMAVASFTSRNGEHYLIVGTGKDMVISPRRFSEGYLHAYRFSEDGKQLEFLHKTKVEEPPTAMIPFQGRLLVGIGKVLRIYDLGIKQMLRKAQGEVADKLIVSLNTQGSRIIVGDLEEGVTYVVYKPEVNKLLPFVDDTIKRWTTCTTMVDYQTVAGGDKFGNLWIVRAADKVSQDADEAGSELQLVHARSYLHGTPNRLALMAHVYTQDVPMSICKTNLVVGGQEVLVWSGLQGTIGALVPFVNREDADFFQNLETHMRQEDPPLAGRDHLMYRSYYVPVKGVIDGDLCERFNLLPRDKKQMIAGELDRSVREIERKISDVRTRSAF</sequence>
<dbReference type="InterPro" id="IPR050358">
    <property type="entry name" value="RSE1/DDB1/CFT1"/>
</dbReference>
<dbReference type="SUPFAM" id="SSF50978">
    <property type="entry name" value="WD40 repeat-like"/>
    <property type="match status" value="1"/>
</dbReference>
<dbReference type="InterPro" id="IPR015943">
    <property type="entry name" value="WD40/YVTN_repeat-like_dom_sf"/>
</dbReference>
<keyword evidence="7" id="KW-1185">Reference proteome</keyword>
<protein>
    <submittedName>
        <fullName evidence="6">Pre-mRNA-splicing factor rse1</fullName>
    </submittedName>
</protein>
<evidence type="ECO:0000313" key="7">
    <source>
        <dbReference type="Proteomes" id="UP001642406"/>
    </source>
</evidence>
<dbReference type="Proteomes" id="UP001642406">
    <property type="component" value="Unassembled WGS sequence"/>
</dbReference>
<dbReference type="Pfam" id="PF03178">
    <property type="entry name" value="CPSF_A"/>
    <property type="match status" value="1"/>
</dbReference>